<dbReference type="KEGG" id="pcor:KS4_15700"/>
<name>A0A517YTF8_9BACT</name>
<dbReference type="RefSeq" id="WP_200761678.1">
    <property type="nucleotide sequence ID" value="NZ_CP036425.1"/>
</dbReference>
<evidence type="ECO:0000313" key="4">
    <source>
        <dbReference type="EMBL" id="QDU33520.1"/>
    </source>
</evidence>
<dbReference type="EMBL" id="CP036425">
    <property type="protein sequence ID" value="QDU33520.1"/>
    <property type="molecule type" value="Genomic_DNA"/>
</dbReference>
<dbReference type="Pfam" id="PF13692">
    <property type="entry name" value="Glyco_trans_1_4"/>
    <property type="match status" value="1"/>
</dbReference>
<keyword evidence="1 4" id="KW-0328">Glycosyltransferase</keyword>
<evidence type="ECO:0000313" key="5">
    <source>
        <dbReference type="Proteomes" id="UP000317369"/>
    </source>
</evidence>
<evidence type="ECO:0000256" key="1">
    <source>
        <dbReference type="ARBA" id="ARBA00022676"/>
    </source>
</evidence>
<gene>
    <name evidence="4" type="primary">rfaG_2</name>
    <name evidence="4" type="ORF">KS4_15700</name>
</gene>
<dbReference type="CDD" id="cd03801">
    <property type="entry name" value="GT4_PimA-like"/>
    <property type="match status" value="1"/>
</dbReference>
<dbReference type="Gene3D" id="3.40.50.2000">
    <property type="entry name" value="Glycogen Phosphorylase B"/>
    <property type="match status" value="2"/>
</dbReference>
<dbReference type="Pfam" id="PF13439">
    <property type="entry name" value="Glyco_transf_4"/>
    <property type="match status" value="1"/>
</dbReference>
<keyword evidence="2 4" id="KW-0808">Transferase</keyword>
<keyword evidence="5" id="KW-1185">Reference proteome</keyword>
<dbReference type="Proteomes" id="UP000317369">
    <property type="component" value="Chromosome"/>
</dbReference>
<dbReference type="PANTHER" id="PTHR12526:SF510">
    <property type="entry name" value="D-INOSITOL 3-PHOSPHATE GLYCOSYLTRANSFERASE"/>
    <property type="match status" value="1"/>
</dbReference>
<accession>A0A517YTF8</accession>
<dbReference type="GO" id="GO:0016757">
    <property type="term" value="F:glycosyltransferase activity"/>
    <property type="evidence" value="ECO:0007669"/>
    <property type="project" value="UniProtKB-KW"/>
</dbReference>
<dbReference type="PANTHER" id="PTHR12526">
    <property type="entry name" value="GLYCOSYLTRANSFERASE"/>
    <property type="match status" value="1"/>
</dbReference>
<evidence type="ECO:0000256" key="2">
    <source>
        <dbReference type="ARBA" id="ARBA00022679"/>
    </source>
</evidence>
<dbReference type="EC" id="2.4.-.-" evidence="4"/>
<evidence type="ECO:0000259" key="3">
    <source>
        <dbReference type="Pfam" id="PF13439"/>
    </source>
</evidence>
<reference evidence="4 5" key="1">
    <citation type="submission" date="2019-02" db="EMBL/GenBank/DDBJ databases">
        <title>Deep-cultivation of Planctomycetes and their phenomic and genomic characterization uncovers novel biology.</title>
        <authorList>
            <person name="Wiegand S."/>
            <person name="Jogler M."/>
            <person name="Boedeker C."/>
            <person name="Pinto D."/>
            <person name="Vollmers J."/>
            <person name="Rivas-Marin E."/>
            <person name="Kohn T."/>
            <person name="Peeters S.H."/>
            <person name="Heuer A."/>
            <person name="Rast P."/>
            <person name="Oberbeckmann S."/>
            <person name="Bunk B."/>
            <person name="Jeske O."/>
            <person name="Meyerdierks A."/>
            <person name="Storesund J.E."/>
            <person name="Kallscheuer N."/>
            <person name="Luecker S."/>
            <person name="Lage O.M."/>
            <person name="Pohl T."/>
            <person name="Merkel B.J."/>
            <person name="Hornburger P."/>
            <person name="Mueller R.-W."/>
            <person name="Bruemmer F."/>
            <person name="Labrenz M."/>
            <person name="Spormann A.M."/>
            <person name="Op den Camp H."/>
            <person name="Overmann J."/>
            <person name="Amann R."/>
            <person name="Jetten M.S.M."/>
            <person name="Mascher T."/>
            <person name="Medema M.H."/>
            <person name="Devos D.P."/>
            <person name="Kaster A.-K."/>
            <person name="Ovreas L."/>
            <person name="Rohde M."/>
            <person name="Galperin M.Y."/>
            <person name="Jogler C."/>
        </authorList>
    </citation>
    <scope>NUCLEOTIDE SEQUENCE [LARGE SCALE GENOMIC DNA]</scope>
    <source>
        <strain evidence="4 5">KS4</strain>
    </source>
</reference>
<feature type="domain" description="Glycosyltransferase subfamily 4-like N-terminal" evidence="3">
    <location>
        <begin position="15"/>
        <end position="183"/>
    </location>
</feature>
<dbReference type="SUPFAM" id="SSF53756">
    <property type="entry name" value="UDP-Glycosyltransferase/glycogen phosphorylase"/>
    <property type="match status" value="1"/>
</dbReference>
<dbReference type="InterPro" id="IPR028098">
    <property type="entry name" value="Glyco_trans_4-like_N"/>
</dbReference>
<sequence length="394" mass="43188">MKIAVAIEHFNPMEGGAERSTAETVRELLARDHEVTVIAGSAKASTLPDGVKLLAMREKKSSGALQLKRFSLWANHQIDNGGFDTTLSITMAVGAHVLQPRGGTVRETLERNIALRKGAMKQQWKRWMISLNPKQRALLKLERQHLAPDSRVKKIVALSEYVVEQLRIHYNVADDRIVVIPNAAAMPEASHQLKSQWRQAVHQQYAIPEDATGIYLYAAQNPRLKGFGTILEAVRLMVKAGQRPVVLLAGRFGYKDQDVAARMGIRDNLRFIGETSQMATLYAAADVTVLPSYYDPSSKVVIESLMMGRPAISSGFNGASDFLSPVIDADGNSADRGIVVNDPGDAPGWAQAMTAIVEKSQYDAFAAATDGLREQLSMKRHVDQLEKVLSDACG</sequence>
<proteinExistence type="predicted"/>
<protein>
    <submittedName>
        <fullName evidence="4">Lipopolysaccharide core biosynthesis protein RfaG</fullName>
        <ecNumber evidence="4">2.4.-.-</ecNumber>
    </submittedName>
</protein>
<dbReference type="AlphaFoldDB" id="A0A517YTF8"/>
<organism evidence="4 5">
    <name type="scientific">Poriferisphaera corsica</name>
    <dbReference type="NCBI Taxonomy" id="2528020"/>
    <lineage>
        <taxon>Bacteria</taxon>
        <taxon>Pseudomonadati</taxon>
        <taxon>Planctomycetota</taxon>
        <taxon>Phycisphaerae</taxon>
        <taxon>Phycisphaerales</taxon>
        <taxon>Phycisphaeraceae</taxon>
        <taxon>Poriferisphaera</taxon>
    </lineage>
</organism>